<keyword evidence="1" id="KW-0812">Transmembrane</keyword>
<dbReference type="InterPro" id="IPR056902">
    <property type="entry name" value="NTF2_YvbJ"/>
</dbReference>
<accession>A0A4V2UVG7</accession>
<evidence type="ECO:0000256" key="1">
    <source>
        <dbReference type="SAM" id="Phobius"/>
    </source>
</evidence>
<proteinExistence type="predicted"/>
<evidence type="ECO:0000259" key="2">
    <source>
        <dbReference type="Pfam" id="PF25155"/>
    </source>
</evidence>
<evidence type="ECO:0000313" key="3">
    <source>
        <dbReference type="EMBL" id="TCS95717.1"/>
    </source>
</evidence>
<keyword evidence="1" id="KW-0472">Membrane</keyword>
<feature type="transmembrane region" description="Helical" evidence="1">
    <location>
        <begin position="39"/>
        <end position="59"/>
    </location>
</feature>
<organism evidence="3 4">
    <name type="scientific">Hazenella coriacea</name>
    <dbReference type="NCBI Taxonomy" id="1179467"/>
    <lineage>
        <taxon>Bacteria</taxon>
        <taxon>Bacillati</taxon>
        <taxon>Bacillota</taxon>
        <taxon>Bacilli</taxon>
        <taxon>Bacillales</taxon>
        <taxon>Thermoactinomycetaceae</taxon>
        <taxon>Hazenella</taxon>
    </lineage>
</organism>
<dbReference type="AlphaFoldDB" id="A0A4V2UVG7"/>
<dbReference type="EMBL" id="SMAG01000002">
    <property type="protein sequence ID" value="TCS95717.1"/>
    <property type="molecule type" value="Genomic_DNA"/>
</dbReference>
<reference evidence="3 4" key="1">
    <citation type="submission" date="2019-03" db="EMBL/GenBank/DDBJ databases">
        <title>Genomic Encyclopedia of Type Strains, Phase IV (KMG-IV): sequencing the most valuable type-strain genomes for metagenomic binning, comparative biology and taxonomic classification.</title>
        <authorList>
            <person name="Goeker M."/>
        </authorList>
    </citation>
    <scope>NUCLEOTIDE SEQUENCE [LARGE SCALE GENOMIC DNA]</scope>
    <source>
        <strain evidence="3 4">DSM 45707</strain>
    </source>
</reference>
<dbReference type="Proteomes" id="UP000294937">
    <property type="component" value="Unassembled WGS sequence"/>
</dbReference>
<sequence length="312" mass="36092">MYHTNGVSRFNGCLLVFIILSIASFAIPVFLVIGYVFNSYYIILAIPPLLYLVLINIAGYRSIGTEQVQAYRETTEGLTSLSYFRKSGGAIFLVAFLGGAAGVLLGRRRFNYGLESKMFKFGLILLLFQNIYGYAQVFTFSLGLGAIFENYLREESRKEEVGKDWFASKETADGVVKTVNTFGKELEKAHIQRDISVFTTINRTGYFASQIENKINYQETKIKIKLKETQVFYDERIESYDTNPKKITIPVKLKYQEIYDPRDGFDSDAYQYIEFYMYYDEEAKKWTIEHLNYYPITMEDEITTEPIVTKMK</sequence>
<gene>
    <name evidence="3" type="ORF">EDD58_102293</name>
</gene>
<name>A0A4V2UVG7_9BACL</name>
<protein>
    <recommendedName>
        <fullName evidence="2">YvbJ-like NTF2-like domain-containing protein</fullName>
    </recommendedName>
</protein>
<keyword evidence="4" id="KW-1185">Reference proteome</keyword>
<comment type="caution">
    <text evidence="3">The sequence shown here is derived from an EMBL/GenBank/DDBJ whole genome shotgun (WGS) entry which is preliminary data.</text>
</comment>
<dbReference type="RefSeq" id="WP_131923696.1">
    <property type="nucleotide sequence ID" value="NZ_SMAG01000002.1"/>
</dbReference>
<feature type="domain" description="YvbJ-like NTF2-like" evidence="2">
    <location>
        <begin position="175"/>
        <end position="290"/>
    </location>
</feature>
<evidence type="ECO:0000313" key="4">
    <source>
        <dbReference type="Proteomes" id="UP000294937"/>
    </source>
</evidence>
<feature type="transmembrane region" description="Helical" evidence="1">
    <location>
        <begin position="126"/>
        <end position="148"/>
    </location>
</feature>
<feature type="transmembrane region" description="Helical" evidence="1">
    <location>
        <begin position="12"/>
        <end position="33"/>
    </location>
</feature>
<feature type="transmembrane region" description="Helical" evidence="1">
    <location>
        <begin position="88"/>
        <end position="106"/>
    </location>
</feature>
<keyword evidence="1" id="KW-1133">Transmembrane helix</keyword>
<dbReference type="Pfam" id="PF25155">
    <property type="entry name" value="NTF2_YvbJ"/>
    <property type="match status" value="1"/>
</dbReference>